<comment type="caution">
    <text evidence="2">The sequence shown here is derived from an EMBL/GenBank/DDBJ whole genome shotgun (WGS) entry which is preliminary data.</text>
</comment>
<evidence type="ECO:0000256" key="1">
    <source>
        <dbReference type="SAM" id="MobiDB-lite"/>
    </source>
</evidence>
<gene>
    <name evidence="2" type="ORF">ACFPFO_16495</name>
</gene>
<feature type="compositionally biased region" description="Basic and acidic residues" evidence="1">
    <location>
        <begin position="118"/>
        <end position="130"/>
    </location>
</feature>
<feature type="region of interest" description="Disordered" evidence="1">
    <location>
        <begin position="116"/>
        <end position="138"/>
    </location>
</feature>
<accession>A0ABD5QI80</accession>
<evidence type="ECO:0000313" key="3">
    <source>
        <dbReference type="Proteomes" id="UP001595925"/>
    </source>
</evidence>
<dbReference type="Proteomes" id="UP001595925">
    <property type="component" value="Unassembled WGS sequence"/>
</dbReference>
<evidence type="ECO:0000313" key="2">
    <source>
        <dbReference type="EMBL" id="MFC4989324.1"/>
    </source>
</evidence>
<dbReference type="RefSeq" id="WP_224829222.1">
    <property type="nucleotide sequence ID" value="NZ_JAIVEF010000017.1"/>
</dbReference>
<sequence length="185" mass="20550">MALEDLALDWKSEAVLVALAEADGEATTTELSTLTGIEKNDHILYRFREKLVPAGLIETTKGEATDAPIPPTVAMLTDSGEKVATQLRDQDRRALDVSERIEQVAADVAQLESQVESIKGESVSEDRPAPSDELNSISEDVDTLTTRLDALWEGMAVMRDFIQEEHDVDLRAYKEEHEIETREPE</sequence>
<proteinExistence type="predicted"/>
<keyword evidence="3" id="KW-1185">Reference proteome</keyword>
<dbReference type="AlphaFoldDB" id="A0ABD5QI80"/>
<protein>
    <submittedName>
        <fullName evidence="2">Uncharacterized protein</fullName>
    </submittedName>
</protein>
<dbReference type="EMBL" id="JBHSJG010000047">
    <property type="protein sequence ID" value="MFC4989324.1"/>
    <property type="molecule type" value="Genomic_DNA"/>
</dbReference>
<organism evidence="2 3">
    <name type="scientific">Saliphagus infecundisoli</name>
    <dbReference type="NCBI Taxonomy" id="1849069"/>
    <lineage>
        <taxon>Archaea</taxon>
        <taxon>Methanobacteriati</taxon>
        <taxon>Methanobacteriota</taxon>
        <taxon>Stenosarchaea group</taxon>
        <taxon>Halobacteria</taxon>
        <taxon>Halobacteriales</taxon>
        <taxon>Natrialbaceae</taxon>
        <taxon>Saliphagus</taxon>
    </lineage>
</organism>
<reference evidence="2 3" key="1">
    <citation type="journal article" date="2019" name="Int. J. Syst. Evol. Microbiol.">
        <title>The Global Catalogue of Microorganisms (GCM) 10K type strain sequencing project: providing services to taxonomists for standard genome sequencing and annotation.</title>
        <authorList>
            <consortium name="The Broad Institute Genomics Platform"/>
            <consortium name="The Broad Institute Genome Sequencing Center for Infectious Disease"/>
            <person name="Wu L."/>
            <person name="Ma J."/>
        </authorList>
    </citation>
    <scope>NUCLEOTIDE SEQUENCE [LARGE SCALE GENOMIC DNA]</scope>
    <source>
        <strain evidence="2 3">CGMCC 1.15824</strain>
    </source>
</reference>
<name>A0ABD5QI80_9EURY</name>